<feature type="transmembrane region" description="Helical" evidence="2">
    <location>
        <begin position="196"/>
        <end position="224"/>
    </location>
</feature>
<dbReference type="GO" id="GO:0005886">
    <property type="term" value="C:plasma membrane"/>
    <property type="evidence" value="ECO:0007669"/>
    <property type="project" value="TreeGrafter"/>
</dbReference>
<dbReference type="Proteomes" id="UP000034841">
    <property type="component" value="Unassembled WGS sequence"/>
</dbReference>
<dbReference type="PANTHER" id="PTHR28019:SF7">
    <property type="entry name" value="SUR7 PROTEIN"/>
    <property type="match status" value="1"/>
</dbReference>
<keyword evidence="4" id="KW-1185">Reference proteome</keyword>
<accession>A0A0F8B1P0</accession>
<gene>
    <name evidence="3" type="ORF">CFO_g4082</name>
</gene>
<dbReference type="GO" id="GO:0031505">
    <property type="term" value="P:fungal-type cell wall organization"/>
    <property type="evidence" value="ECO:0007669"/>
    <property type="project" value="TreeGrafter"/>
</dbReference>
<sequence>MFKSSGPKLVGGRFHLIYLLPFFASMAVFIMSMMCALAGTNKGVLEEMAVIRINTSRLGYFLVPSNSSSDSDSDQKDSKDNSILDDIIDSASNIADDAKDKLSEIGSDIVDKLADELGISQWYSLHLVSACQGNFSSGGLKTDNCTEARANFRFNLTSEIDKQLSVGPLNLSLADIGFSTSLANGVARQINHLLPFVFFVFMLYMTGSILACFTMALSGALVFLDPNGLTQNRRAIVFRTALVCSAASSVSLGSGLFVTWFTTSQVAQVLTDFGDAIGLSASSGKLFLRMSLSCVIMIGGVCSLLILEQYKPKMMEAKDRMRSKMSRKNGQGQEYSRKEYV</sequence>
<comment type="caution">
    <text evidence="3">The sequence shown here is derived from an EMBL/GenBank/DDBJ whole genome shotgun (WGS) entry which is preliminary data.</text>
</comment>
<proteinExistence type="predicted"/>
<dbReference type="PANTHER" id="PTHR28019">
    <property type="entry name" value="CELL MEMBRANE PROTEIN YLR413W-RELATED"/>
    <property type="match status" value="1"/>
</dbReference>
<protein>
    <recommendedName>
        <fullName evidence="5">SUR7/PalI family protein</fullName>
    </recommendedName>
</protein>
<keyword evidence="2" id="KW-1133">Transmembrane helix</keyword>
<reference evidence="3 4" key="1">
    <citation type="submission" date="2015-04" db="EMBL/GenBank/DDBJ databases">
        <title>Genome sequence of Ceratocystis platani, a major pathogen of plane trees.</title>
        <authorList>
            <person name="Belbahri L."/>
        </authorList>
    </citation>
    <scope>NUCLEOTIDE SEQUENCE [LARGE SCALE GENOMIC DNA]</scope>
    <source>
        <strain evidence="3 4">CFO</strain>
    </source>
</reference>
<feature type="region of interest" description="Disordered" evidence="1">
    <location>
        <begin position="319"/>
        <end position="341"/>
    </location>
</feature>
<keyword evidence="2" id="KW-0812">Transmembrane</keyword>
<evidence type="ECO:0000256" key="2">
    <source>
        <dbReference type="SAM" id="Phobius"/>
    </source>
</evidence>
<dbReference type="GO" id="GO:0051285">
    <property type="term" value="C:cell cortex of cell tip"/>
    <property type="evidence" value="ECO:0007669"/>
    <property type="project" value="TreeGrafter"/>
</dbReference>
<name>A0A0F8B1P0_CERFI</name>
<feature type="transmembrane region" description="Helical" evidence="2">
    <location>
        <begin position="236"/>
        <end position="261"/>
    </location>
</feature>
<feature type="transmembrane region" description="Helical" evidence="2">
    <location>
        <begin position="286"/>
        <end position="307"/>
    </location>
</feature>
<dbReference type="OrthoDB" id="4159154at2759"/>
<keyword evidence="2" id="KW-0472">Membrane</keyword>
<evidence type="ECO:0000313" key="3">
    <source>
        <dbReference type="EMBL" id="KKF93565.1"/>
    </source>
</evidence>
<dbReference type="InterPro" id="IPR052413">
    <property type="entry name" value="SUR7_domain"/>
</dbReference>
<evidence type="ECO:0000313" key="4">
    <source>
        <dbReference type="Proteomes" id="UP000034841"/>
    </source>
</evidence>
<feature type="transmembrane region" description="Helical" evidence="2">
    <location>
        <begin position="16"/>
        <end position="39"/>
    </location>
</feature>
<organism evidence="3 4">
    <name type="scientific">Ceratocystis fimbriata f. sp. platani</name>
    <dbReference type="NCBI Taxonomy" id="88771"/>
    <lineage>
        <taxon>Eukaryota</taxon>
        <taxon>Fungi</taxon>
        <taxon>Dikarya</taxon>
        <taxon>Ascomycota</taxon>
        <taxon>Pezizomycotina</taxon>
        <taxon>Sordariomycetes</taxon>
        <taxon>Hypocreomycetidae</taxon>
        <taxon>Microascales</taxon>
        <taxon>Ceratocystidaceae</taxon>
        <taxon>Ceratocystis</taxon>
    </lineage>
</organism>
<evidence type="ECO:0008006" key="5">
    <source>
        <dbReference type="Google" id="ProtNLM"/>
    </source>
</evidence>
<dbReference type="AlphaFoldDB" id="A0A0F8B1P0"/>
<evidence type="ECO:0000256" key="1">
    <source>
        <dbReference type="SAM" id="MobiDB-lite"/>
    </source>
</evidence>
<dbReference type="EMBL" id="LBBL01000230">
    <property type="protein sequence ID" value="KKF93565.1"/>
    <property type="molecule type" value="Genomic_DNA"/>
</dbReference>